<dbReference type="SMART" id="SM00855">
    <property type="entry name" value="PGAM"/>
    <property type="match status" value="1"/>
</dbReference>
<organism evidence="2 3">
    <name type="scientific">Aliidiomarina haloalkalitolerans</name>
    <dbReference type="NCBI Taxonomy" id="859059"/>
    <lineage>
        <taxon>Bacteria</taxon>
        <taxon>Pseudomonadati</taxon>
        <taxon>Pseudomonadota</taxon>
        <taxon>Gammaproteobacteria</taxon>
        <taxon>Alteromonadales</taxon>
        <taxon>Idiomarinaceae</taxon>
        <taxon>Aliidiomarina</taxon>
    </lineage>
</organism>
<dbReference type="OrthoDB" id="92610at2"/>
<evidence type="ECO:0000313" key="3">
    <source>
        <dbReference type="Proteomes" id="UP000288212"/>
    </source>
</evidence>
<dbReference type="Proteomes" id="UP000288212">
    <property type="component" value="Unassembled WGS sequence"/>
</dbReference>
<dbReference type="RefSeq" id="WP_126791253.1">
    <property type="nucleotide sequence ID" value="NZ_PIPI01000001.1"/>
</dbReference>
<dbReference type="GO" id="GO:0101006">
    <property type="term" value="F:protein histidine phosphatase activity"/>
    <property type="evidence" value="ECO:0007669"/>
    <property type="project" value="InterPro"/>
</dbReference>
<dbReference type="Pfam" id="PF00300">
    <property type="entry name" value="His_Phos_1"/>
    <property type="match status" value="1"/>
</dbReference>
<gene>
    <name evidence="2" type="primary">sixA</name>
    <name evidence="2" type="ORF">CWE06_03670</name>
</gene>
<evidence type="ECO:0000256" key="1">
    <source>
        <dbReference type="PIRSR" id="PIRSR613078-2"/>
    </source>
</evidence>
<dbReference type="AlphaFoldDB" id="A0A432VZ62"/>
<dbReference type="InterPro" id="IPR029033">
    <property type="entry name" value="His_PPase_superfam"/>
</dbReference>
<evidence type="ECO:0000313" key="2">
    <source>
        <dbReference type="EMBL" id="RUO21951.1"/>
    </source>
</evidence>
<keyword evidence="3" id="KW-1185">Reference proteome</keyword>
<dbReference type="EMBL" id="PIPI01000001">
    <property type="protein sequence ID" value="RUO21951.1"/>
    <property type="molecule type" value="Genomic_DNA"/>
</dbReference>
<name>A0A432VZ62_9GAMM</name>
<comment type="caution">
    <text evidence="2">The sequence shown here is derived from an EMBL/GenBank/DDBJ whole genome shotgun (WGS) entry which is preliminary data.</text>
</comment>
<dbReference type="NCBIfam" id="TIGR00249">
    <property type="entry name" value="sixA"/>
    <property type="match status" value="1"/>
</dbReference>
<dbReference type="CDD" id="cd07067">
    <property type="entry name" value="HP_PGM_like"/>
    <property type="match status" value="1"/>
</dbReference>
<dbReference type="Gene3D" id="3.40.50.1240">
    <property type="entry name" value="Phosphoglycerate mutase-like"/>
    <property type="match status" value="1"/>
</dbReference>
<sequence>MKLYVMRHGEACSPTLCAGVVQPDQERELTAHGHEEAKTAGEWLASQVEKIDLVIVSPYVRAQQTWHEVAQHVAAEVIETSSEITPEGDAELFASSLLARLQIEPAEHVLLVSHMPFVCYLTAYLDRTVQPPLFPTAGIAQLDLEPLAMQGFWQGMHCQD</sequence>
<accession>A0A432VZ62</accession>
<dbReference type="GO" id="GO:0005737">
    <property type="term" value="C:cytoplasm"/>
    <property type="evidence" value="ECO:0007669"/>
    <property type="project" value="InterPro"/>
</dbReference>
<proteinExistence type="predicted"/>
<dbReference type="SUPFAM" id="SSF53254">
    <property type="entry name" value="Phosphoglycerate mutase-like"/>
    <property type="match status" value="1"/>
</dbReference>
<reference evidence="2 3" key="1">
    <citation type="journal article" date="2011" name="Front. Microbiol.">
        <title>Genomic signatures of strain selection and enhancement in Bacillus atrophaeus var. globigii, a historical biowarfare simulant.</title>
        <authorList>
            <person name="Gibbons H.S."/>
            <person name="Broomall S.M."/>
            <person name="McNew L.A."/>
            <person name="Daligault H."/>
            <person name="Chapman C."/>
            <person name="Bruce D."/>
            <person name="Karavis M."/>
            <person name="Krepps M."/>
            <person name="McGregor P.A."/>
            <person name="Hong C."/>
            <person name="Park K.H."/>
            <person name="Akmal A."/>
            <person name="Feldman A."/>
            <person name="Lin J.S."/>
            <person name="Chang W.E."/>
            <person name="Higgs B.W."/>
            <person name="Demirev P."/>
            <person name="Lindquist J."/>
            <person name="Liem A."/>
            <person name="Fochler E."/>
            <person name="Read T.D."/>
            <person name="Tapia R."/>
            <person name="Johnson S."/>
            <person name="Bishop-Lilly K.A."/>
            <person name="Detter C."/>
            <person name="Han C."/>
            <person name="Sozhamannan S."/>
            <person name="Rosenzweig C.N."/>
            <person name="Skowronski E.W."/>
        </authorList>
    </citation>
    <scope>NUCLEOTIDE SEQUENCE [LARGE SCALE GENOMIC DNA]</scope>
    <source>
        <strain evidence="2 3">AK5</strain>
    </source>
</reference>
<feature type="binding site" evidence="1">
    <location>
        <position position="61"/>
    </location>
    <ligand>
        <name>substrate</name>
    </ligand>
</feature>
<protein>
    <submittedName>
        <fullName evidence="2">Phosphohistidine phosphatase SixA</fullName>
    </submittedName>
</protein>
<dbReference type="InterPro" id="IPR013078">
    <property type="entry name" value="His_Pase_superF_clade-1"/>
</dbReference>
<dbReference type="InterPro" id="IPR004449">
    <property type="entry name" value="SixA"/>
</dbReference>